<feature type="region of interest" description="Disordered" evidence="1">
    <location>
        <begin position="126"/>
        <end position="160"/>
    </location>
</feature>
<comment type="caution">
    <text evidence="2">The sequence shown here is derived from an EMBL/GenBank/DDBJ whole genome shotgun (WGS) entry which is preliminary data.</text>
</comment>
<dbReference type="Proteomes" id="UP001447188">
    <property type="component" value="Unassembled WGS sequence"/>
</dbReference>
<keyword evidence="3" id="KW-1185">Reference proteome</keyword>
<dbReference type="EMBL" id="JBBBZM010000091">
    <property type="protein sequence ID" value="KAL0634545.1"/>
    <property type="molecule type" value="Genomic_DNA"/>
</dbReference>
<gene>
    <name evidence="2" type="ORF">Q9L58_006504</name>
</gene>
<reference evidence="2 3" key="1">
    <citation type="submission" date="2024-02" db="EMBL/GenBank/DDBJ databases">
        <title>Discinaceae phylogenomics.</title>
        <authorList>
            <person name="Dirks A.C."/>
            <person name="James T.Y."/>
        </authorList>
    </citation>
    <scope>NUCLEOTIDE SEQUENCE [LARGE SCALE GENOMIC DNA]</scope>
    <source>
        <strain evidence="2 3">ACD0624</strain>
    </source>
</reference>
<evidence type="ECO:0000256" key="1">
    <source>
        <dbReference type="SAM" id="MobiDB-lite"/>
    </source>
</evidence>
<evidence type="ECO:0000313" key="3">
    <source>
        <dbReference type="Proteomes" id="UP001447188"/>
    </source>
</evidence>
<proteinExistence type="predicted"/>
<accession>A0ABR3GF56</accession>
<protein>
    <submittedName>
        <fullName evidence="2">Uncharacterized protein</fullName>
    </submittedName>
</protein>
<name>A0ABR3GF56_9PEZI</name>
<sequence length="203" mass="23074">MDIYNLNRGLHGRYVTSDVQNCVLIRQDLLTIFDSKAFVLVPKMGTMFVHFVKDGPNYAPAYHNCTTVKMDVAAEFLYARFAWAILPLVSNFASKPQVRIKVYNTDISDWEIMTAGEYHFKEANQNTNKRGRGASGIDNAAPSEGHMNYPSQRVRTSDYPPCLTVPTSSIRVPMIDTIPKKPEARPGTEFGDRWVPWRRTINK</sequence>
<evidence type="ECO:0000313" key="2">
    <source>
        <dbReference type="EMBL" id="KAL0634545.1"/>
    </source>
</evidence>
<organism evidence="2 3">
    <name type="scientific">Discina gigas</name>
    <dbReference type="NCBI Taxonomy" id="1032678"/>
    <lineage>
        <taxon>Eukaryota</taxon>
        <taxon>Fungi</taxon>
        <taxon>Dikarya</taxon>
        <taxon>Ascomycota</taxon>
        <taxon>Pezizomycotina</taxon>
        <taxon>Pezizomycetes</taxon>
        <taxon>Pezizales</taxon>
        <taxon>Discinaceae</taxon>
        <taxon>Discina</taxon>
    </lineage>
</organism>